<evidence type="ECO:0000259" key="1">
    <source>
        <dbReference type="Pfam" id="PF03161"/>
    </source>
</evidence>
<dbReference type="AlphaFoldDB" id="X1NHX0"/>
<comment type="caution">
    <text evidence="2">The sequence shown here is derived from an EMBL/GenBank/DDBJ whole genome shotgun (WGS) entry which is preliminary data.</text>
</comment>
<organism evidence="2">
    <name type="scientific">marine sediment metagenome</name>
    <dbReference type="NCBI Taxonomy" id="412755"/>
    <lineage>
        <taxon>unclassified sequences</taxon>
        <taxon>metagenomes</taxon>
        <taxon>ecological metagenomes</taxon>
    </lineage>
</organism>
<dbReference type="Gene3D" id="3.10.28.10">
    <property type="entry name" value="Homing endonucleases"/>
    <property type="match status" value="1"/>
</dbReference>
<evidence type="ECO:0000313" key="2">
    <source>
        <dbReference type="EMBL" id="GAI18274.1"/>
    </source>
</evidence>
<accession>X1NHX0</accession>
<feature type="domain" description="Homing endonuclease LAGLIDADG" evidence="1">
    <location>
        <begin position="106"/>
        <end position="223"/>
    </location>
</feature>
<dbReference type="Pfam" id="PF03161">
    <property type="entry name" value="LAGLIDADG_2"/>
    <property type="match status" value="1"/>
</dbReference>
<sequence>SLYHGNGYSIQHIADMFGCSYSTIWWMMIEYGIQRRIGSSHDEQVIIERELLNSLIHGNGYSEQHIADIFGCSRTPIRNMIKKYGITSSSRGPNVTDFTFNDRQNEIFEGCMLGDGALTWAINNCYFRNTDKHKEYLIWLQKQLGVEHISHIRPYYLDGFFDYRYELKTRVIPIIREQHIRWYPYDSRWGTNQNRNNKIIPKDIELSPIRLLFWYIGDGGYTEYEGTAHFWNYLVYEDWLHLSKKIAKLLDVASGITINKESKDDDGIQKYSLRLNRNVTNKFFDMVDDLGFDIPKCYLYKFGR</sequence>
<proteinExistence type="predicted"/>
<dbReference type="SUPFAM" id="SSF55608">
    <property type="entry name" value="Homing endonucleases"/>
    <property type="match status" value="1"/>
</dbReference>
<dbReference type="Gene3D" id="1.10.10.60">
    <property type="entry name" value="Homeodomain-like"/>
    <property type="match status" value="1"/>
</dbReference>
<dbReference type="GO" id="GO:0004519">
    <property type="term" value="F:endonuclease activity"/>
    <property type="evidence" value="ECO:0007669"/>
    <property type="project" value="InterPro"/>
</dbReference>
<gene>
    <name evidence="2" type="ORF">S06H3_14373</name>
</gene>
<name>X1NHX0_9ZZZZ</name>
<reference evidence="2" key="1">
    <citation type="journal article" date="2014" name="Front. Microbiol.">
        <title>High frequency of phylogenetically diverse reductive dehalogenase-homologous genes in deep subseafloor sedimentary metagenomes.</title>
        <authorList>
            <person name="Kawai M."/>
            <person name="Futagami T."/>
            <person name="Toyoda A."/>
            <person name="Takaki Y."/>
            <person name="Nishi S."/>
            <person name="Hori S."/>
            <person name="Arai W."/>
            <person name="Tsubouchi T."/>
            <person name="Morono Y."/>
            <person name="Uchiyama I."/>
            <person name="Ito T."/>
            <person name="Fujiyama A."/>
            <person name="Inagaki F."/>
            <person name="Takami H."/>
        </authorList>
    </citation>
    <scope>NUCLEOTIDE SEQUENCE</scope>
    <source>
        <strain evidence="2">Expedition CK06-06</strain>
    </source>
</reference>
<dbReference type="InterPro" id="IPR027434">
    <property type="entry name" value="Homing_endonucl"/>
</dbReference>
<feature type="non-terminal residue" evidence="2">
    <location>
        <position position="1"/>
    </location>
</feature>
<dbReference type="EMBL" id="BARV01007026">
    <property type="protein sequence ID" value="GAI18274.1"/>
    <property type="molecule type" value="Genomic_DNA"/>
</dbReference>
<protein>
    <recommendedName>
        <fullName evidence="1">Homing endonuclease LAGLIDADG domain-containing protein</fullName>
    </recommendedName>
</protein>
<dbReference type="InterPro" id="IPR004860">
    <property type="entry name" value="LAGLIDADG_dom"/>
</dbReference>